<reference evidence="2 3" key="1">
    <citation type="submission" date="2020-08" db="EMBL/GenBank/DDBJ databases">
        <title>Genomic Encyclopedia of Type Strains, Phase III (KMG-III): the genomes of soil and plant-associated and newly described type strains.</title>
        <authorList>
            <person name="Whitman W."/>
        </authorList>
    </citation>
    <scope>NUCLEOTIDE SEQUENCE [LARGE SCALE GENOMIC DNA]</scope>
    <source>
        <strain evidence="2 3">CECT 8640</strain>
    </source>
</reference>
<evidence type="ECO:0000313" key="3">
    <source>
        <dbReference type="Proteomes" id="UP000547510"/>
    </source>
</evidence>
<evidence type="ECO:0000313" key="2">
    <source>
        <dbReference type="EMBL" id="MBB5959577.1"/>
    </source>
</evidence>
<comment type="caution">
    <text evidence="2">The sequence shown here is derived from an EMBL/GenBank/DDBJ whole genome shotgun (WGS) entry which is preliminary data.</text>
</comment>
<dbReference type="InterPro" id="IPR014914">
    <property type="entry name" value="RES_dom"/>
</dbReference>
<accession>A0A841CU69</accession>
<protein>
    <recommendedName>
        <fullName evidence="1">RES domain-containing protein</fullName>
    </recommendedName>
</protein>
<dbReference type="AlphaFoldDB" id="A0A841CU69"/>
<feature type="domain" description="RES" evidence="1">
    <location>
        <begin position="41"/>
        <end position="185"/>
    </location>
</feature>
<name>A0A841CU69_9PSEU</name>
<organism evidence="2 3">
    <name type="scientific">Saccharothrix tamanrassetensis</name>
    <dbReference type="NCBI Taxonomy" id="1051531"/>
    <lineage>
        <taxon>Bacteria</taxon>
        <taxon>Bacillati</taxon>
        <taxon>Actinomycetota</taxon>
        <taxon>Actinomycetes</taxon>
        <taxon>Pseudonocardiales</taxon>
        <taxon>Pseudonocardiaceae</taxon>
        <taxon>Saccharothrix</taxon>
    </lineage>
</organism>
<dbReference type="InterPro" id="IPR035897">
    <property type="entry name" value="Toll_tir_struct_dom_sf"/>
</dbReference>
<gene>
    <name evidence="2" type="ORF">FHS29_006198</name>
</gene>
<sequence length="377" mass="41609">MAFHAPPRALERIPTRVVLQAGTVLRRVHPATLRAHQPDRPQSSVFGGGGRFDATTGCGYRTLCASAAPETAIAERFLREFAATPGEERYLLRKALRGQVLSDLRTTADLSLIRLTTAQDLAAVHQDAWLITSRADDFPATREWAAWLHDRVTWADGILWQSVADMPRDTVVLFEDRFLAAGPVQEPPGAAGRALDAPEHRQWLADLLEPYGVRTRPPEPRAFEYFINYRTGDGDDAARLVHNELSRRLGEAAVFRDVCSIPHGEPDFERVLVEAARGCGHLLPIIGPDWEWGRAGPARGHPGDPDDWVRREILEARAAGARIVPILVGNRMALRAADLPEPLAFLAGTQFLHLPRGFSEPDVAVLVDKLLAGRNDN</sequence>
<dbReference type="EMBL" id="JACHJN010000011">
    <property type="protein sequence ID" value="MBB5959577.1"/>
    <property type="molecule type" value="Genomic_DNA"/>
</dbReference>
<dbReference type="SMART" id="SM00953">
    <property type="entry name" value="RES"/>
    <property type="match status" value="1"/>
</dbReference>
<dbReference type="Proteomes" id="UP000547510">
    <property type="component" value="Unassembled WGS sequence"/>
</dbReference>
<dbReference type="Pfam" id="PF08808">
    <property type="entry name" value="RES"/>
    <property type="match status" value="1"/>
</dbReference>
<evidence type="ECO:0000259" key="1">
    <source>
        <dbReference type="SMART" id="SM00953"/>
    </source>
</evidence>
<keyword evidence="3" id="KW-1185">Reference proteome</keyword>
<dbReference type="RefSeq" id="WP_184696577.1">
    <property type="nucleotide sequence ID" value="NZ_JACHJN010000011.1"/>
</dbReference>
<dbReference type="Gene3D" id="3.40.50.10140">
    <property type="entry name" value="Toll/interleukin-1 receptor homology (TIR) domain"/>
    <property type="match status" value="1"/>
</dbReference>
<proteinExistence type="predicted"/>